<evidence type="ECO:0000313" key="3">
    <source>
        <dbReference type="Proteomes" id="UP000830454"/>
    </source>
</evidence>
<dbReference type="Gene3D" id="3.40.50.1820">
    <property type="entry name" value="alpha/beta hydrolase"/>
    <property type="match status" value="1"/>
</dbReference>
<dbReference type="RefSeq" id="WP_246914909.1">
    <property type="nucleotide sequence ID" value="NZ_CP090145.1"/>
</dbReference>
<dbReference type="InterPro" id="IPR050466">
    <property type="entry name" value="Carboxylest/Gibb_receptor"/>
</dbReference>
<keyword evidence="3" id="KW-1185">Reference proteome</keyword>
<dbReference type="GO" id="GO:0016787">
    <property type="term" value="F:hydrolase activity"/>
    <property type="evidence" value="ECO:0007669"/>
    <property type="project" value="UniProtKB-KW"/>
</dbReference>
<sequence length="322" mass="36947">MQQLIENIDKELWEAVTNSPFNNIDYENLLANDPVKIRKEEMDSSLIDESLNIPQQLDVENIYIPSSDKSRKIRLRIYKPKEKRKLPILLYFHGGAFIYGTPEQYDFIFFKLSLDINTLIVSVDYRLAPEHPFPAAMEDGYDALLWLSEYGNNLSGNKNNILIGGSSAGATIASSISHLARDNQNVKIQHQYLLYPPVDNRLKTSSMKELANAPMQTRTSAKWMWKHYLKQNIKKPLKYAVPLLEKNFTNLPPATIVVCEFDPLKDEGKDYALKLQEAGVSINLLEIKGAVHAFDFFSCKLSNDFYKKQVELFNTILNETNY</sequence>
<dbReference type="PANTHER" id="PTHR23024:SF24">
    <property type="entry name" value="ALPHA_BETA HYDROLASE FOLD-3 DOMAIN-CONTAINING PROTEIN"/>
    <property type="match status" value="1"/>
</dbReference>
<protein>
    <submittedName>
        <fullName evidence="2">Alpha/beta hydrolase</fullName>
    </submittedName>
</protein>
<dbReference type="Proteomes" id="UP000830454">
    <property type="component" value="Chromosome"/>
</dbReference>
<evidence type="ECO:0000313" key="2">
    <source>
        <dbReference type="EMBL" id="UOX32309.1"/>
    </source>
</evidence>
<dbReference type="InterPro" id="IPR029058">
    <property type="entry name" value="AB_hydrolase_fold"/>
</dbReference>
<reference evidence="2" key="1">
    <citation type="submission" date="2021-12" db="EMBL/GenBank/DDBJ databases">
        <authorList>
            <person name="Cha I.-T."/>
            <person name="Lee K.-E."/>
            <person name="Park S.-J."/>
        </authorList>
    </citation>
    <scope>NUCLEOTIDE SEQUENCE</scope>
    <source>
        <strain evidence="2">YSM-43</strain>
    </source>
</reference>
<gene>
    <name evidence="2" type="ORF">LXD69_09615</name>
</gene>
<dbReference type="InterPro" id="IPR013094">
    <property type="entry name" value="AB_hydrolase_3"/>
</dbReference>
<evidence type="ECO:0000259" key="1">
    <source>
        <dbReference type="Pfam" id="PF07859"/>
    </source>
</evidence>
<accession>A0ABY4HHJ4</accession>
<keyword evidence="2" id="KW-0378">Hydrolase</keyword>
<proteinExistence type="predicted"/>
<dbReference type="PANTHER" id="PTHR23024">
    <property type="entry name" value="ARYLACETAMIDE DEACETYLASE"/>
    <property type="match status" value="1"/>
</dbReference>
<feature type="domain" description="Alpha/beta hydrolase fold-3" evidence="1">
    <location>
        <begin position="89"/>
        <end position="294"/>
    </location>
</feature>
<name>A0ABY4HHJ4_9FLAO</name>
<organism evidence="2 3">
    <name type="scientific">Flavobacterium sediminilitoris</name>
    <dbReference type="NCBI Taxonomy" id="2024526"/>
    <lineage>
        <taxon>Bacteria</taxon>
        <taxon>Pseudomonadati</taxon>
        <taxon>Bacteroidota</taxon>
        <taxon>Flavobacteriia</taxon>
        <taxon>Flavobacteriales</taxon>
        <taxon>Flavobacteriaceae</taxon>
        <taxon>Flavobacterium</taxon>
    </lineage>
</organism>
<dbReference type="Pfam" id="PF07859">
    <property type="entry name" value="Abhydrolase_3"/>
    <property type="match status" value="1"/>
</dbReference>
<dbReference type="EMBL" id="CP090145">
    <property type="protein sequence ID" value="UOX32309.1"/>
    <property type="molecule type" value="Genomic_DNA"/>
</dbReference>
<reference evidence="2" key="2">
    <citation type="submission" date="2022-04" db="EMBL/GenBank/DDBJ databases">
        <title>Complete Genome Sequence of Flavobacterium sediminilitoris YSM-43, Isolated from a Tidal Sediment.</title>
        <authorList>
            <person name="Lee P.A."/>
        </authorList>
    </citation>
    <scope>NUCLEOTIDE SEQUENCE</scope>
    <source>
        <strain evidence="2">YSM-43</strain>
    </source>
</reference>
<dbReference type="SUPFAM" id="SSF53474">
    <property type="entry name" value="alpha/beta-Hydrolases"/>
    <property type="match status" value="1"/>
</dbReference>